<dbReference type="CDD" id="cd02440">
    <property type="entry name" value="AdoMet_MTases"/>
    <property type="match status" value="1"/>
</dbReference>
<dbReference type="InterPro" id="IPR013216">
    <property type="entry name" value="Methyltransf_11"/>
</dbReference>
<feature type="domain" description="Methyltransferase type 11" evidence="3">
    <location>
        <begin position="52"/>
        <end position="150"/>
    </location>
</feature>
<dbReference type="PANTHER" id="PTHR44068:SF1">
    <property type="entry name" value="HYPOTHETICAL LOC100005854"/>
    <property type="match status" value="1"/>
</dbReference>
<reference evidence="4" key="1">
    <citation type="submission" date="2020-06" db="EMBL/GenBank/DDBJ databases">
        <title>Draft genome of Bugula neritina, a colonial animal packing powerful symbionts and potential medicines.</title>
        <authorList>
            <person name="Rayko M."/>
        </authorList>
    </citation>
    <scope>NUCLEOTIDE SEQUENCE [LARGE SCALE GENOMIC DNA]</scope>
    <source>
        <strain evidence="4">Kwan_BN1</strain>
    </source>
</reference>
<evidence type="ECO:0000259" key="3">
    <source>
        <dbReference type="Pfam" id="PF08241"/>
    </source>
</evidence>
<keyword evidence="1" id="KW-0808">Transferase</keyword>
<keyword evidence="5" id="KW-1185">Reference proteome</keyword>
<comment type="similarity">
    <text evidence="2">Belongs to the class I-like SAM-binding methyltransferase superfamily. Erg6/SMT family.</text>
</comment>
<comment type="caution">
    <text evidence="4">The sequence shown here is derived from an EMBL/GenBank/DDBJ whole genome shotgun (WGS) entry which is preliminary data.</text>
</comment>
<dbReference type="OrthoDB" id="10250730at2759"/>
<evidence type="ECO:0000313" key="4">
    <source>
        <dbReference type="EMBL" id="KAF6018223.1"/>
    </source>
</evidence>
<evidence type="ECO:0000256" key="2">
    <source>
        <dbReference type="ARBA" id="ARBA00038188"/>
    </source>
</evidence>
<dbReference type="InterPro" id="IPR029063">
    <property type="entry name" value="SAM-dependent_MTases_sf"/>
</dbReference>
<dbReference type="GO" id="GO:0003838">
    <property type="term" value="F:sterol 24-C-methyltransferase activity"/>
    <property type="evidence" value="ECO:0007669"/>
    <property type="project" value="TreeGrafter"/>
</dbReference>
<dbReference type="InterPro" id="IPR050447">
    <property type="entry name" value="Erg6_SMT_methyltransf"/>
</dbReference>
<dbReference type="SUPFAM" id="SSF53335">
    <property type="entry name" value="S-adenosyl-L-methionine-dependent methyltransferases"/>
    <property type="match status" value="1"/>
</dbReference>
<dbReference type="Pfam" id="PF08241">
    <property type="entry name" value="Methyltransf_11"/>
    <property type="match status" value="1"/>
</dbReference>
<dbReference type="EMBL" id="VXIV02003327">
    <property type="protein sequence ID" value="KAF6018223.1"/>
    <property type="molecule type" value="Genomic_DNA"/>
</dbReference>
<gene>
    <name evidence="4" type="ORF">EB796_023454</name>
</gene>
<dbReference type="Gene3D" id="3.40.50.150">
    <property type="entry name" value="Vaccinia Virus protein VP39"/>
    <property type="match status" value="1"/>
</dbReference>
<dbReference type="AlphaFoldDB" id="A0A7J7IWE2"/>
<dbReference type="PANTHER" id="PTHR44068">
    <property type="entry name" value="ZGC:194242"/>
    <property type="match status" value="1"/>
</dbReference>
<protein>
    <recommendedName>
        <fullName evidence="3">Methyltransferase type 11 domain-containing protein</fullName>
    </recommendedName>
</protein>
<accession>A0A7J7IWE2</accession>
<evidence type="ECO:0000313" key="5">
    <source>
        <dbReference type="Proteomes" id="UP000593567"/>
    </source>
</evidence>
<evidence type="ECO:0000256" key="1">
    <source>
        <dbReference type="ARBA" id="ARBA00022679"/>
    </source>
</evidence>
<dbReference type="GO" id="GO:0005783">
    <property type="term" value="C:endoplasmic reticulum"/>
    <property type="evidence" value="ECO:0007669"/>
    <property type="project" value="TreeGrafter"/>
</dbReference>
<dbReference type="Proteomes" id="UP000593567">
    <property type="component" value="Unassembled WGS sequence"/>
</dbReference>
<organism evidence="4 5">
    <name type="scientific">Bugula neritina</name>
    <name type="common">Brown bryozoan</name>
    <name type="synonym">Sertularia neritina</name>
    <dbReference type="NCBI Taxonomy" id="10212"/>
    <lineage>
        <taxon>Eukaryota</taxon>
        <taxon>Metazoa</taxon>
        <taxon>Spiralia</taxon>
        <taxon>Lophotrochozoa</taxon>
        <taxon>Bryozoa</taxon>
        <taxon>Gymnolaemata</taxon>
        <taxon>Cheilostomatida</taxon>
        <taxon>Flustrina</taxon>
        <taxon>Buguloidea</taxon>
        <taxon>Bugulidae</taxon>
        <taxon>Bugula</taxon>
    </lineage>
</organism>
<proteinExistence type="inferred from homology"/>
<name>A0A7J7IWE2_BUGNE</name>
<dbReference type="GO" id="GO:0016126">
    <property type="term" value="P:sterol biosynthetic process"/>
    <property type="evidence" value="ECO:0007669"/>
    <property type="project" value="TreeGrafter"/>
</dbReference>
<sequence length="213" mass="23876">MNYIRKTVGANLASPQLSWKGHLVMQMMKRKNDYLERCAVNHCKISEGEKILEIGFGHGLGLHYAANTGKASKVYGIDISQLALQYAEELLYAEIASSKVVLFESSVHNIPLNSSTIDTAFSVNSFYFWPHIPQACTELLRVIKPGGRLLTVQNIDSILKRRRSGGFNQANVDFLAYMQTLEDVGFLDVHITYLTDEVTHKPYQCISATAHHT</sequence>